<feature type="region of interest" description="Disordered" evidence="3">
    <location>
        <begin position="413"/>
        <end position="432"/>
    </location>
</feature>
<dbReference type="Gene3D" id="2.130.10.10">
    <property type="entry name" value="YVTN repeat-like/Quinoprotein amine dehydrogenase"/>
    <property type="match status" value="2"/>
</dbReference>
<dbReference type="AlphaFoldDB" id="A0AAE0FT89"/>
<keyword evidence="1" id="KW-0853">WD repeat</keyword>
<dbReference type="InterPro" id="IPR015943">
    <property type="entry name" value="WD40/YVTN_repeat-like_dom_sf"/>
</dbReference>
<evidence type="ECO:0000313" key="4">
    <source>
        <dbReference type="EMBL" id="KAK3264831.1"/>
    </source>
</evidence>
<dbReference type="SUPFAM" id="SSF50978">
    <property type="entry name" value="WD40 repeat-like"/>
    <property type="match status" value="1"/>
</dbReference>
<gene>
    <name evidence="4" type="ORF">CYMTET_26440</name>
</gene>
<evidence type="ECO:0000313" key="5">
    <source>
        <dbReference type="Proteomes" id="UP001190700"/>
    </source>
</evidence>
<name>A0AAE0FT89_9CHLO</name>
<evidence type="ECO:0000256" key="3">
    <source>
        <dbReference type="SAM" id="MobiDB-lite"/>
    </source>
</evidence>
<accession>A0AAE0FT89</accession>
<dbReference type="EMBL" id="LGRX02014327">
    <property type="protein sequence ID" value="KAK3264831.1"/>
    <property type="molecule type" value="Genomic_DNA"/>
</dbReference>
<dbReference type="InterPro" id="IPR039328">
    <property type="entry name" value="WDR89"/>
</dbReference>
<dbReference type="Proteomes" id="UP001190700">
    <property type="component" value="Unassembled WGS sequence"/>
</dbReference>
<sequence length="432" mass="46182">MPHLRFEDSAAALQEGAGGGMLPPDPAHAIPVPCPPAPALQPLHLKATVLTSHERDAEQCYVFDFATSPGGQLLAASLSNRTVKLYQQREAGLTQVGQVPAKQSDSHWQTITHIEFPFVESPHSMFSSSSDGYVVNWDARVGTAAQIFNHRGQYMDPAEEVWSFAASAGTAGNLLVSGGNLGKVYFWDVRKNDQPLQMYEEAHTEAVTQVVLPSSRRSEFVVTASVDGLICVLNSNKNFEEDEDTEEVLSVGDSVAKIGFYGPRGEKLWCLTHTEELSLWNWEDGSSLAMFKDTRNATAAAAAASSVPLQTQYLIRCEYSAAADQLCLIGGAEGTVGFFPVCQPTAASGAGILPLCAHLSGGHADIVRAVEWKADAGWGNLISGGEDARLCVWSSEPNLAEAGGTPIATSAVAPMSLGDRPSKRTAPRFSPY</sequence>
<evidence type="ECO:0000256" key="2">
    <source>
        <dbReference type="ARBA" id="ARBA00022737"/>
    </source>
</evidence>
<keyword evidence="5" id="KW-1185">Reference proteome</keyword>
<evidence type="ECO:0000256" key="1">
    <source>
        <dbReference type="ARBA" id="ARBA00022574"/>
    </source>
</evidence>
<dbReference type="SMART" id="SM00320">
    <property type="entry name" value="WD40"/>
    <property type="match status" value="4"/>
</dbReference>
<dbReference type="PANTHER" id="PTHR22889">
    <property type="entry name" value="WD REPEAT-CONTAINING PROTEIN 89"/>
    <property type="match status" value="1"/>
</dbReference>
<dbReference type="InterPro" id="IPR036322">
    <property type="entry name" value="WD40_repeat_dom_sf"/>
</dbReference>
<dbReference type="Pfam" id="PF00400">
    <property type="entry name" value="WD40"/>
    <property type="match status" value="2"/>
</dbReference>
<keyword evidence="2" id="KW-0677">Repeat</keyword>
<protein>
    <submittedName>
        <fullName evidence="4">Uncharacterized protein</fullName>
    </submittedName>
</protein>
<organism evidence="4 5">
    <name type="scientific">Cymbomonas tetramitiformis</name>
    <dbReference type="NCBI Taxonomy" id="36881"/>
    <lineage>
        <taxon>Eukaryota</taxon>
        <taxon>Viridiplantae</taxon>
        <taxon>Chlorophyta</taxon>
        <taxon>Pyramimonadophyceae</taxon>
        <taxon>Pyramimonadales</taxon>
        <taxon>Pyramimonadaceae</taxon>
        <taxon>Cymbomonas</taxon>
    </lineage>
</organism>
<proteinExistence type="predicted"/>
<comment type="caution">
    <text evidence="4">The sequence shown here is derived from an EMBL/GenBank/DDBJ whole genome shotgun (WGS) entry which is preliminary data.</text>
</comment>
<dbReference type="PANTHER" id="PTHR22889:SF0">
    <property type="entry name" value="WD REPEAT-CONTAINING PROTEIN 89"/>
    <property type="match status" value="1"/>
</dbReference>
<reference evidence="4 5" key="1">
    <citation type="journal article" date="2015" name="Genome Biol. Evol.">
        <title>Comparative Genomics of a Bacterivorous Green Alga Reveals Evolutionary Causalities and Consequences of Phago-Mixotrophic Mode of Nutrition.</title>
        <authorList>
            <person name="Burns J.A."/>
            <person name="Paasch A."/>
            <person name="Narechania A."/>
            <person name="Kim E."/>
        </authorList>
    </citation>
    <scope>NUCLEOTIDE SEQUENCE [LARGE SCALE GENOMIC DNA]</scope>
    <source>
        <strain evidence="4 5">PLY_AMNH</strain>
    </source>
</reference>
<dbReference type="InterPro" id="IPR001680">
    <property type="entry name" value="WD40_rpt"/>
</dbReference>